<keyword evidence="2" id="KW-1185">Reference proteome</keyword>
<accession>A0A6C0PCY3</accession>
<sequence>MHPLQGHYARSLDKPYAAVKAIRKGKRLIVVPGSFFISRADTMFISLPDDYQVVSEEGKVLPATGSFMISAETFDPYHVLVDYQQQGSEANVSDE</sequence>
<organism evidence="1 2">
    <name type="scientific">Paenibacillus rhizovicinus</name>
    <dbReference type="NCBI Taxonomy" id="2704463"/>
    <lineage>
        <taxon>Bacteria</taxon>
        <taxon>Bacillati</taxon>
        <taxon>Bacillota</taxon>
        <taxon>Bacilli</taxon>
        <taxon>Bacillales</taxon>
        <taxon>Paenibacillaceae</taxon>
        <taxon>Paenibacillus</taxon>
    </lineage>
</organism>
<evidence type="ECO:0000313" key="2">
    <source>
        <dbReference type="Proteomes" id="UP000479114"/>
    </source>
</evidence>
<evidence type="ECO:0000313" key="1">
    <source>
        <dbReference type="EMBL" id="QHW35702.1"/>
    </source>
</evidence>
<dbReference type="AlphaFoldDB" id="A0A6C0PCY3"/>
<dbReference type="Proteomes" id="UP000479114">
    <property type="component" value="Plasmid unnamed2"/>
</dbReference>
<dbReference type="RefSeq" id="WP_162645836.1">
    <property type="nucleotide sequence ID" value="NZ_CP048288.1"/>
</dbReference>
<geneLocation type="plasmid" evidence="1 2">
    <name>unnamed2</name>
</geneLocation>
<keyword evidence="1" id="KW-0614">Plasmid</keyword>
<dbReference type="EMBL" id="CP048288">
    <property type="protein sequence ID" value="QHW35702.1"/>
    <property type="molecule type" value="Genomic_DNA"/>
</dbReference>
<dbReference type="KEGG" id="prz:GZH47_32945"/>
<protein>
    <submittedName>
        <fullName evidence="1">Glycoside hydrolase family 5 protein</fullName>
    </submittedName>
</protein>
<keyword evidence="1" id="KW-0378">Hydrolase</keyword>
<gene>
    <name evidence="1" type="ORF">GZH47_32945</name>
</gene>
<reference evidence="1 2" key="1">
    <citation type="submission" date="2020-02" db="EMBL/GenBank/DDBJ databases">
        <title>Paenibacillus sp. nov., isolated from rhizosphere soil of tomato.</title>
        <authorList>
            <person name="Weon H.-Y."/>
            <person name="Lee S.A."/>
        </authorList>
    </citation>
    <scope>NUCLEOTIDE SEQUENCE [LARGE SCALE GENOMIC DNA]</scope>
    <source>
        <strain evidence="1 2">14171R-81</strain>
        <plasmid evidence="1 2">unnamed2</plasmid>
    </source>
</reference>
<dbReference type="GO" id="GO:0016787">
    <property type="term" value="F:hydrolase activity"/>
    <property type="evidence" value="ECO:0007669"/>
    <property type="project" value="UniProtKB-KW"/>
</dbReference>
<name>A0A6C0PCY3_9BACL</name>
<proteinExistence type="predicted"/>